<proteinExistence type="predicted"/>
<feature type="transmembrane region" description="Helical" evidence="1">
    <location>
        <begin position="12"/>
        <end position="36"/>
    </location>
</feature>
<dbReference type="InterPro" id="IPR000014">
    <property type="entry name" value="PAS"/>
</dbReference>
<comment type="caution">
    <text evidence="3">The sequence shown here is derived from an EMBL/GenBank/DDBJ whole genome shotgun (WGS) entry which is preliminary data.</text>
</comment>
<dbReference type="EMBL" id="VENJ01000010">
    <property type="protein sequence ID" value="MTJ04633.1"/>
    <property type="molecule type" value="Genomic_DNA"/>
</dbReference>
<dbReference type="SMART" id="SM00091">
    <property type="entry name" value="PAS"/>
    <property type="match status" value="2"/>
</dbReference>
<sequence>MPCPERVRHSMAYLPISQLLGTVAIGGCTAIVAFWLTSWREWRAETGRRALLKRDENATCFLFDDTTLLDSTPPAAALLASVPGGNDNDWARLRRALAPRFPSFPGAPDAVRAAGHLDIPTSTLAAHAHVTAEWHDGVIRVCLMDECADAPLSAVGRHHLQILESEVTTLQQAVQNTPYPVWQVSNAGTVTWANRAYRTLADRLGVDDHAQPDTITPLFDLPDQNADTSTCQRVSLTAGDQVHWFDVSSTRVDGGHMHYATDVNAVVNAEIAQRNFVQTLAKTFAQLSTGLAIFDRSRRLALFNPALTNLTGLSAEFLSARPDLLTMFDQMRELQMMPEPRNYATWREEISDVIAAASDGRYQETWSLPSGLTYRVTGRPHPDGAIAFLFEDISAEVASTRRYRAQLELGQSMMNHLDQAVAVFSPSGVLDFCNAPYRDLWATDPDSSFAEMTLTDCITLWRQKCGATPAWTRMQAYFSNPGATTDWRGEVRLASGDMLTCHVAPLSHGATMVAFRRTQAASIRDLEQIPG</sequence>
<dbReference type="Pfam" id="PF13188">
    <property type="entry name" value="PAS_8"/>
    <property type="match status" value="1"/>
</dbReference>
<evidence type="ECO:0000313" key="3">
    <source>
        <dbReference type="EMBL" id="MTJ04633.1"/>
    </source>
</evidence>
<dbReference type="Proteomes" id="UP000483078">
    <property type="component" value="Unassembled WGS sequence"/>
</dbReference>
<dbReference type="SUPFAM" id="SSF55785">
    <property type="entry name" value="PYP-like sensor domain (PAS domain)"/>
    <property type="match status" value="1"/>
</dbReference>
<keyword evidence="1" id="KW-0812">Transmembrane</keyword>
<keyword evidence="1" id="KW-1133">Transmembrane helix</keyword>
<dbReference type="Pfam" id="PF12860">
    <property type="entry name" value="PAS_7"/>
    <property type="match status" value="1"/>
</dbReference>
<keyword evidence="1" id="KW-0472">Membrane</keyword>
<organism evidence="3 4">
    <name type="scientific">Sediminimonas qiaohouensis</name>
    <dbReference type="NCBI Taxonomy" id="552061"/>
    <lineage>
        <taxon>Bacteria</taxon>
        <taxon>Pseudomonadati</taxon>
        <taxon>Pseudomonadota</taxon>
        <taxon>Alphaproteobacteria</taxon>
        <taxon>Rhodobacterales</taxon>
        <taxon>Roseobacteraceae</taxon>
        <taxon>Sediminimonas</taxon>
    </lineage>
</organism>
<protein>
    <submittedName>
        <fullName evidence="3">PAS domain-containing protein</fullName>
    </submittedName>
</protein>
<evidence type="ECO:0000256" key="1">
    <source>
        <dbReference type="SAM" id="Phobius"/>
    </source>
</evidence>
<gene>
    <name evidence="3" type="ORF">FH759_08070</name>
</gene>
<feature type="domain" description="PAS" evidence="2">
    <location>
        <begin position="168"/>
        <end position="236"/>
    </location>
</feature>
<dbReference type="PROSITE" id="PS51257">
    <property type="entry name" value="PROKAR_LIPOPROTEIN"/>
    <property type="match status" value="1"/>
</dbReference>
<name>A0A7C9L7M2_9RHOB</name>
<dbReference type="AlphaFoldDB" id="A0A7C9L7M2"/>
<dbReference type="InterPro" id="IPR035965">
    <property type="entry name" value="PAS-like_dom_sf"/>
</dbReference>
<dbReference type="Gene3D" id="3.30.450.20">
    <property type="entry name" value="PAS domain"/>
    <property type="match status" value="1"/>
</dbReference>
<feature type="domain" description="PAS" evidence="2">
    <location>
        <begin position="278"/>
        <end position="346"/>
    </location>
</feature>
<evidence type="ECO:0000313" key="4">
    <source>
        <dbReference type="Proteomes" id="UP000483078"/>
    </source>
</evidence>
<accession>A0A7C9L7M2</accession>
<evidence type="ECO:0000259" key="2">
    <source>
        <dbReference type="SMART" id="SM00091"/>
    </source>
</evidence>
<reference evidence="3 4" key="1">
    <citation type="submission" date="2019-06" db="EMBL/GenBank/DDBJ databases">
        <title>Enrichment of Autotrophic Halophilic Microorganisms from Red Sea Brine Pool Using Microbial Electrosynthesis System.</title>
        <authorList>
            <person name="Alqahtani M.F."/>
            <person name="Bajracharya S."/>
            <person name="Katuri K.P."/>
            <person name="Ali M."/>
            <person name="Saikaly P.E."/>
        </authorList>
    </citation>
    <scope>NUCLEOTIDE SEQUENCE [LARGE SCALE GENOMIC DNA]</scope>
    <source>
        <strain evidence="3">MES6</strain>
    </source>
</reference>